<dbReference type="PANTHER" id="PTHR42709:SF4">
    <property type="entry name" value="INNER MEMBRANE PROTEIN YQAA"/>
    <property type="match status" value="1"/>
</dbReference>
<dbReference type="OrthoDB" id="9814483at2"/>
<keyword evidence="1" id="KW-1133">Transmembrane helix</keyword>
<dbReference type="Pfam" id="PF09335">
    <property type="entry name" value="VTT_dom"/>
    <property type="match status" value="1"/>
</dbReference>
<feature type="domain" description="VTT" evidence="2">
    <location>
        <begin position="31"/>
        <end position="142"/>
    </location>
</feature>
<keyword evidence="1" id="KW-0472">Membrane</keyword>
<sequence length="144" mass="14930">MSSAADTAALAGLFASAFLAGSILPAQSEAVLAALLIAGRQPAALLVLVASLGNIAGALLNYGLGRSADRFRHRRWFPLSAAGWDRSAALFNRWGVWSLLLSWLPIIGDGFTVLAGAARTPLGRFVALVSIAKAGRYAVLAALL</sequence>
<evidence type="ECO:0000259" key="2">
    <source>
        <dbReference type="Pfam" id="PF09335"/>
    </source>
</evidence>
<evidence type="ECO:0000313" key="3">
    <source>
        <dbReference type="EMBL" id="OYQ27129.1"/>
    </source>
</evidence>
<name>A0A255YD43_9SPHN</name>
<dbReference type="Proteomes" id="UP000216991">
    <property type="component" value="Unassembled WGS sequence"/>
</dbReference>
<organism evidence="3 4">
    <name type="scientific">Sandarakinorhabdus cyanobacteriorum</name>
    <dbReference type="NCBI Taxonomy" id="1981098"/>
    <lineage>
        <taxon>Bacteria</taxon>
        <taxon>Pseudomonadati</taxon>
        <taxon>Pseudomonadota</taxon>
        <taxon>Alphaproteobacteria</taxon>
        <taxon>Sphingomonadales</taxon>
        <taxon>Sphingosinicellaceae</taxon>
        <taxon>Sandarakinorhabdus</taxon>
    </lineage>
</organism>
<dbReference type="AlphaFoldDB" id="A0A255YD43"/>
<keyword evidence="4" id="KW-1185">Reference proteome</keyword>
<dbReference type="PANTHER" id="PTHR42709">
    <property type="entry name" value="ALKALINE PHOSPHATASE LIKE PROTEIN"/>
    <property type="match status" value="1"/>
</dbReference>
<comment type="caution">
    <text evidence="3">The sequence shown here is derived from an EMBL/GenBank/DDBJ whole genome shotgun (WGS) entry which is preliminary data.</text>
</comment>
<reference evidence="3 4" key="1">
    <citation type="submission" date="2017-07" db="EMBL/GenBank/DDBJ databases">
        <title>Sandarakinorhabdus cyanobacteriorum sp. nov., a novel bacterium isolated from cyanobacterial aggregates in a eutrophic lake.</title>
        <authorList>
            <person name="Cai H."/>
        </authorList>
    </citation>
    <scope>NUCLEOTIDE SEQUENCE [LARGE SCALE GENOMIC DNA]</scope>
    <source>
        <strain evidence="3 4">TH057</strain>
    </source>
</reference>
<feature type="transmembrane region" description="Helical" evidence="1">
    <location>
        <begin position="43"/>
        <end position="64"/>
    </location>
</feature>
<keyword evidence="1" id="KW-0812">Transmembrane</keyword>
<accession>A0A255YD43</accession>
<protein>
    <recommendedName>
        <fullName evidence="2">VTT domain-containing protein</fullName>
    </recommendedName>
</protein>
<evidence type="ECO:0000256" key="1">
    <source>
        <dbReference type="SAM" id="Phobius"/>
    </source>
</evidence>
<gene>
    <name evidence="3" type="ORF">CHU93_11360</name>
</gene>
<proteinExistence type="predicted"/>
<dbReference type="EMBL" id="NOXT01000115">
    <property type="protein sequence ID" value="OYQ27129.1"/>
    <property type="molecule type" value="Genomic_DNA"/>
</dbReference>
<evidence type="ECO:0000313" key="4">
    <source>
        <dbReference type="Proteomes" id="UP000216991"/>
    </source>
</evidence>
<dbReference type="InterPro" id="IPR051311">
    <property type="entry name" value="DedA_domain"/>
</dbReference>
<dbReference type="InterPro" id="IPR032816">
    <property type="entry name" value="VTT_dom"/>
</dbReference>